<dbReference type="Proteomes" id="UP001055102">
    <property type="component" value="Unassembled WGS sequence"/>
</dbReference>
<evidence type="ECO:0000313" key="1">
    <source>
        <dbReference type="EMBL" id="GJE06872.1"/>
    </source>
</evidence>
<evidence type="ECO:0000313" key="2">
    <source>
        <dbReference type="Proteomes" id="UP001055102"/>
    </source>
</evidence>
<reference evidence="1" key="1">
    <citation type="journal article" date="2021" name="Front. Microbiol.">
        <title>Comprehensive Comparative Genomics and Phenotyping of Methylobacterium Species.</title>
        <authorList>
            <person name="Alessa O."/>
            <person name="Ogura Y."/>
            <person name="Fujitani Y."/>
            <person name="Takami H."/>
            <person name="Hayashi T."/>
            <person name="Sahin N."/>
            <person name="Tani A."/>
        </authorList>
    </citation>
    <scope>NUCLEOTIDE SEQUENCE</scope>
    <source>
        <strain evidence="1">LMG 23639</strain>
    </source>
</reference>
<accession>A0ABQ4SUH9</accession>
<dbReference type="RefSeq" id="WP_238275801.1">
    <property type="nucleotide sequence ID" value="NZ_BPQR01000036.1"/>
</dbReference>
<protein>
    <recommendedName>
        <fullName evidence="3">DUF2158 domain-containing protein</fullName>
    </recommendedName>
</protein>
<sequence length="71" mass="7825">MPEPETVSLKPGDTVRLVSGGPLMTTVPGYVSFRMDGVVRWCCVWHDAAGHYHEADVPEEALVKEVVNEQT</sequence>
<keyword evidence="2" id="KW-1185">Reference proteome</keyword>
<organism evidence="1 2">
    <name type="scientific">Methylobacterium jeotgali</name>
    <dbReference type="NCBI Taxonomy" id="381630"/>
    <lineage>
        <taxon>Bacteria</taxon>
        <taxon>Pseudomonadati</taxon>
        <taxon>Pseudomonadota</taxon>
        <taxon>Alphaproteobacteria</taxon>
        <taxon>Hyphomicrobiales</taxon>
        <taxon>Methylobacteriaceae</taxon>
        <taxon>Methylobacterium</taxon>
    </lineage>
</organism>
<name>A0ABQ4SUH9_9HYPH</name>
<proteinExistence type="predicted"/>
<dbReference type="EMBL" id="BPQR01000036">
    <property type="protein sequence ID" value="GJE06872.1"/>
    <property type="molecule type" value="Genomic_DNA"/>
</dbReference>
<reference evidence="1" key="2">
    <citation type="submission" date="2021-08" db="EMBL/GenBank/DDBJ databases">
        <authorList>
            <person name="Tani A."/>
            <person name="Ola A."/>
            <person name="Ogura Y."/>
            <person name="Katsura K."/>
            <person name="Hayashi T."/>
        </authorList>
    </citation>
    <scope>NUCLEOTIDE SEQUENCE</scope>
    <source>
        <strain evidence="1">LMG 23639</strain>
    </source>
</reference>
<gene>
    <name evidence="1" type="ORF">AOPFMNJM_2194</name>
</gene>
<evidence type="ECO:0008006" key="3">
    <source>
        <dbReference type="Google" id="ProtNLM"/>
    </source>
</evidence>
<comment type="caution">
    <text evidence="1">The sequence shown here is derived from an EMBL/GenBank/DDBJ whole genome shotgun (WGS) entry which is preliminary data.</text>
</comment>